<dbReference type="AlphaFoldDB" id="A0A2N3LGA9"/>
<dbReference type="Proteomes" id="UP000233440">
    <property type="component" value="Unassembled WGS sequence"/>
</dbReference>
<organism evidence="1 2">
    <name type="scientific">Heyndrickxia camelliae</name>
    <dbReference type="NCBI Taxonomy" id="1707093"/>
    <lineage>
        <taxon>Bacteria</taxon>
        <taxon>Bacillati</taxon>
        <taxon>Bacillota</taxon>
        <taxon>Bacilli</taxon>
        <taxon>Bacillales</taxon>
        <taxon>Bacillaceae</taxon>
        <taxon>Heyndrickxia</taxon>
    </lineage>
</organism>
<sequence length="60" mass="7148">MLQHFYKNSTQSTKGRQDHRIDLTEMKQFVVFRAFPRNNALHPFYSETLLNITSITNPYT</sequence>
<dbReference type="EMBL" id="PIQO01000017">
    <property type="protein sequence ID" value="PKR83604.1"/>
    <property type="molecule type" value="Genomic_DNA"/>
</dbReference>
<comment type="caution">
    <text evidence="1">The sequence shown here is derived from an EMBL/GenBank/DDBJ whole genome shotgun (WGS) entry which is preliminary data.</text>
</comment>
<reference evidence="1 2" key="1">
    <citation type="submission" date="2017-11" db="EMBL/GenBank/DDBJ databases">
        <title>Bacillus camelliae sp. nov., isolated from pu'er tea.</title>
        <authorList>
            <person name="Niu L."/>
        </authorList>
    </citation>
    <scope>NUCLEOTIDE SEQUENCE [LARGE SCALE GENOMIC DNA]</scope>
    <source>
        <strain evidence="1 2">7578-1</strain>
    </source>
</reference>
<accession>A0A2N3LGA9</accession>
<keyword evidence="2" id="KW-1185">Reference proteome</keyword>
<proteinExistence type="predicted"/>
<protein>
    <submittedName>
        <fullName evidence="1">Uncharacterized protein</fullName>
    </submittedName>
</protein>
<evidence type="ECO:0000313" key="1">
    <source>
        <dbReference type="EMBL" id="PKR83604.1"/>
    </source>
</evidence>
<evidence type="ECO:0000313" key="2">
    <source>
        <dbReference type="Proteomes" id="UP000233440"/>
    </source>
</evidence>
<gene>
    <name evidence="1" type="ORF">CWO92_18755</name>
</gene>
<name>A0A2N3LGA9_9BACI</name>